<feature type="domain" description="G-protein coupled receptors family 1 profile" evidence="11">
    <location>
        <begin position="46"/>
        <end position="269"/>
    </location>
</feature>
<evidence type="ECO:0000256" key="3">
    <source>
        <dbReference type="ARBA" id="ARBA00022692"/>
    </source>
</evidence>
<evidence type="ECO:0000256" key="4">
    <source>
        <dbReference type="ARBA" id="ARBA00022989"/>
    </source>
</evidence>
<keyword evidence="9" id="KW-0807">Transducer</keyword>
<organism evidence="12 13">
    <name type="scientific">Daphnia pulex</name>
    <name type="common">Water flea</name>
    <dbReference type="NCBI Taxonomy" id="6669"/>
    <lineage>
        <taxon>Eukaryota</taxon>
        <taxon>Metazoa</taxon>
        <taxon>Ecdysozoa</taxon>
        <taxon>Arthropoda</taxon>
        <taxon>Crustacea</taxon>
        <taxon>Branchiopoda</taxon>
        <taxon>Diplostraca</taxon>
        <taxon>Cladocera</taxon>
        <taxon>Anomopoda</taxon>
        <taxon>Daphniidae</taxon>
        <taxon>Daphnia</taxon>
    </lineage>
</organism>
<dbReference type="InterPro" id="IPR017452">
    <property type="entry name" value="GPCR_Rhodpsn_7TM"/>
</dbReference>
<evidence type="ECO:0000256" key="7">
    <source>
        <dbReference type="ARBA" id="ARBA00023170"/>
    </source>
</evidence>
<dbReference type="PROSITE" id="PS50262">
    <property type="entry name" value="G_PROTEIN_RECEP_F1_2"/>
    <property type="match status" value="1"/>
</dbReference>
<evidence type="ECO:0000313" key="13">
    <source>
        <dbReference type="Proteomes" id="UP000000305"/>
    </source>
</evidence>
<evidence type="ECO:0000313" key="12">
    <source>
        <dbReference type="EMBL" id="EFX82898.1"/>
    </source>
</evidence>
<evidence type="ECO:0000256" key="2">
    <source>
        <dbReference type="ARBA" id="ARBA00022475"/>
    </source>
</evidence>
<dbReference type="GO" id="GO:0005886">
    <property type="term" value="C:plasma membrane"/>
    <property type="evidence" value="ECO:0000318"/>
    <property type="project" value="GO_Central"/>
</dbReference>
<keyword evidence="4 10" id="KW-1133">Transmembrane helix</keyword>
<dbReference type="SUPFAM" id="SSF81321">
    <property type="entry name" value="Family A G protein-coupled receptor-like"/>
    <property type="match status" value="1"/>
</dbReference>
<keyword evidence="6 10" id="KW-0472">Membrane</keyword>
<evidence type="ECO:0000256" key="9">
    <source>
        <dbReference type="ARBA" id="ARBA00023224"/>
    </source>
</evidence>
<dbReference type="EMBL" id="GL732539">
    <property type="protein sequence ID" value="EFX82898.1"/>
    <property type="molecule type" value="Genomic_DNA"/>
</dbReference>
<feature type="transmembrane region" description="Helical" evidence="10">
    <location>
        <begin position="141"/>
        <end position="161"/>
    </location>
</feature>
<sequence length="269" mass="30337">MGESSAEASSGVNPTQSKFDFSVMDQKLTQATELFRTSVIGIGMILNFLVLRVVSLSRQLRYPRHIYWAAVSIFECFILFEYSLELIVIINRNHLACTFLVLICSVDYSLLLLCLSLTALDRYLSIVRYEWYLANVTGRGVVFVMAIASALTLAIIEIPFWTGKAMWQHWIDWNIGHRQFAKPKKEYGRKMSFMSSLFLIMHACTMLAVLHKAAGHRLPSVYLLDAFELPSVGIAINHKGISYNLMAASSSQMQTIPMTCNNQDESVAS</sequence>
<dbReference type="GO" id="GO:0007189">
    <property type="term" value="P:adenylate cyclase-activating G protein-coupled receptor signaling pathway"/>
    <property type="evidence" value="ECO:0000318"/>
    <property type="project" value="GO_Central"/>
</dbReference>
<dbReference type="HOGENOM" id="CLU_1035339_0_0_1"/>
<dbReference type="KEGG" id="dpx:DAPPUDRAFT_240692"/>
<name>E9GC96_DAPPU</name>
<evidence type="ECO:0000256" key="5">
    <source>
        <dbReference type="ARBA" id="ARBA00023040"/>
    </source>
</evidence>
<evidence type="ECO:0000256" key="10">
    <source>
        <dbReference type="SAM" id="Phobius"/>
    </source>
</evidence>
<dbReference type="PhylomeDB" id="E9GC96"/>
<dbReference type="Gene3D" id="1.20.1070.10">
    <property type="entry name" value="Rhodopsin 7-helix transmembrane proteins"/>
    <property type="match status" value="1"/>
</dbReference>
<feature type="transmembrane region" description="Helical" evidence="10">
    <location>
        <begin position="34"/>
        <end position="54"/>
    </location>
</feature>
<proteinExistence type="predicted"/>
<keyword evidence="3 10" id="KW-0812">Transmembrane</keyword>
<keyword evidence="2" id="KW-1003">Cell membrane</keyword>
<accession>E9GC96</accession>
<dbReference type="GO" id="GO:0001609">
    <property type="term" value="F:G protein-coupled adenosine receptor activity"/>
    <property type="evidence" value="ECO:0000318"/>
    <property type="project" value="GO_Central"/>
</dbReference>
<evidence type="ECO:0000259" key="11">
    <source>
        <dbReference type="PROSITE" id="PS50262"/>
    </source>
</evidence>
<feature type="transmembrane region" description="Helical" evidence="10">
    <location>
        <begin position="66"/>
        <end position="90"/>
    </location>
</feature>
<keyword evidence="13" id="KW-1185">Reference proteome</keyword>
<dbReference type="PANTHER" id="PTHR24246:SF27">
    <property type="entry name" value="ADENOSINE RECEPTOR, ISOFORM A"/>
    <property type="match status" value="1"/>
</dbReference>
<dbReference type="Proteomes" id="UP000000305">
    <property type="component" value="Unassembled WGS sequence"/>
</dbReference>
<evidence type="ECO:0000256" key="8">
    <source>
        <dbReference type="ARBA" id="ARBA00023180"/>
    </source>
</evidence>
<dbReference type="InParanoid" id="E9GC96"/>
<dbReference type="PANTHER" id="PTHR24246">
    <property type="entry name" value="OLFACTORY RECEPTOR AND ADENOSINE RECEPTOR"/>
    <property type="match status" value="1"/>
</dbReference>
<keyword evidence="5" id="KW-0297">G-protein coupled receptor</keyword>
<protein>
    <recommendedName>
        <fullName evidence="11">G-protein coupled receptors family 1 profile domain-containing protein</fullName>
    </recommendedName>
</protein>
<dbReference type="GO" id="GO:0001973">
    <property type="term" value="P:G protein-coupled adenosine receptor signaling pathway"/>
    <property type="evidence" value="ECO:0000318"/>
    <property type="project" value="GO_Central"/>
</dbReference>
<dbReference type="AlphaFoldDB" id="E9GC96"/>
<keyword evidence="7" id="KW-0675">Receptor</keyword>
<feature type="transmembrane region" description="Helical" evidence="10">
    <location>
        <begin position="96"/>
        <end position="120"/>
    </location>
</feature>
<reference evidence="12 13" key="1">
    <citation type="journal article" date="2011" name="Science">
        <title>The ecoresponsive genome of Daphnia pulex.</title>
        <authorList>
            <person name="Colbourne J.K."/>
            <person name="Pfrender M.E."/>
            <person name="Gilbert D."/>
            <person name="Thomas W.K."/>
            <person name="Tucker A."/>
            <person name="Oakley T.H."/>
            <person name="Tokishita S."/>
            <person name="Aerts A."/>
            <person name="Arnold G.J."/>
            <person name="Basu M.K."/>
            <person name="Bauer D.J."/>
            <person name="Caceres C.E."/>
            <person name="Carmel L."/>
            <person name="Casola C."/>
            <person name="Choi J.H."/>
            <person name="Detter J.C."/>
            <person name="Dong Q."/>
            <person name="Dusheyko S."/>
            <person name="Eads B.D."/>
            <person name="Frohlich T."/>
            <person name="Geiler-Samerotte K.A."/>
            <person name="Gerlach D."/>
            <person name="Hatcher P."/>
            <person name="Jogdeo S."/>
            <person name="Krijgsveld J."/>
            <person name="Kriventseva E.V."/>
            <person name="Kultz D."/>
            <person name="Laforsch C."/>
            <person name="Lindquist E."/>
            <person name="Lopez J."/>
            <person name="Manak J.R."/>
            <person name="Muller J."/>
            <person name="Pangilinan J."/>
            <person name="Patwardhan R.P."/>
            <person name="Pitluck S."/>
            <person name="Pritham E.J."/>
            <person name="Rechtsteiner A."/>
            <person name="Rho M."/>
            <person name="Rogozin I.B."/>
            <person name="Sakarya O."/>
            <person name="Salamov A."/>
            <person name="Schaack S."/>
            <person name="Shapiro H."/>
            <person name="Shiga Y."/>
            <person name="Skalitzky C."/>
            <person name="Smith Z."/>
            <person name="Souvorov A."/>
            <person name="Sung W."/>
            <person name="Tang Z."/>
            <person name="Tsuchiya D."/>
            <person name="Tu H."/>
            <person name="Vos H."/>
            <person name="Wang M."/>
            <person name="Wolf Y.I."/>
            <person name="Yamagata H."/>
            <person name="Yamada T."/>
            <person name="Ye Y."/>
            <person name="Shaw J.R."/>
            <person name="Andrews J."/>
            <person name="Crease T.J."/>
            <person name="Tang H."/>
            <person name="Lucas S.M."/>
            <person name="Robertson H.M."/>
            <person name="Bork P."/>
            <person name="Koonin E.V."/>
            <person name="Zdobnov E.M."/>
            <person name="Grigoriev I.V."/>
            <person name="Lynch M."/>
            <person name="Boore J.L."/>
        </authorList>
    </citation>
    <scope>NUCLEOTIDE SEQUENCE [LARGE SCALE GENOMIC DNA]</scope>
</reference>
<evidence type="ECO:0000256" key="6">
    <source>
        <dbReference type="ARBA" id="ARBA00023136"/>
    </source>
</evidence>
<gene>
    <name evidence="12" type="ORF">DAPPUDRAFT_240692</name>
</gene>
<comment type="subcellular location">
    <subcellularLocation>
        <location evidence="1">Cell membrane</location>
        <topology evidence="1">Multi-pass membrane protein</topology>
    </subcellularLocation>
</comment>
<evidence type="ECO:0000256" key="1">
    <source>
        <dbReference type="ARBA" id="ARBA00004651"/>
    </source>
</evidence>
<keyword evidence="8" id="KW-0325">Glycoprotein</keyword>
<feature type="transmembrane region" description="Helical" evidence="10">
    <location>
        <begin position="191"/>
        <end position="210"/>
    </location>
</feature>